<organism evidence="1 2">
    <name type="scientific">Liparis tanakae</name>
    <name type="common">Tanaka's snailfish</name>
    <dbReference type="NCBI Taxonomy" id="230148"/>
    <lineage>
        <taxon>Eukaryota</taxon>
        <taxon>Metazoa</taxon>
        <taxon>Chordata</taxon>
        <taxon>Craniata</taxon>
        <taxon>Vertebrata</taxon>
        <taxon>Euteleostomi</taxon>
        <taxon>Actinopterygii</taxon>
        <taxon>Neopterygii</taxon>
        <taxon>Teleostei</taxon>
        <taxon>Neoteleostei</taxon>
        <taxon>Acanthomorphata</taxon>
        <taxon>Eupercaria</taxon>
        <taxon>Perciformes</taxon>
        <taxon>Cottioidei</taxon>
        <taxon>Cottales</taxon>
        <taxon>Liparidae</taxon>
        <taxon>Liparis</taxon>
    </lineage>
</organism>
<dbReference type="Proteomes" id="UP000314294">
    <property type="component" value="Unassembled WGS sequence"/>
</dbReference>
<proteinExistence type="predicted"/>
<reference evidence="1 2" key="1">
    <citation type="submission" date="2019-03" db="EMBL/GenBank/DDBJ databases">
        <title>First draft genome of Liparis tanakae, snailfish: a comprehensive survey of snailfish specific genes.</title>
        <authorList>
            <person name="Kim W."/>
            <person name="Song I."/>
            <person name="Jeong J.-H."/>
            <person name="Kim D."/>
            <person name="Kim S."/>
            <person name="Ryu S."/>
            <person name="Song J.Y."/>
            <person name="Lee S.K."/>
        </authorList>
    </citation>
    <scope>NUCLEOTIDE SEQUENCE [LARGE SCALE GENOMIC DNA]</scope>
    <source>
        <tissue evidence="1">Muscle</tissue>
    </source>
</reference>
<accession>A0A4Z2HW25</accession>
<name>A0A4Z2HW25_9TELE</name>
<evidence type="ECO:0000313" key="1">
    <source>
        <dbReference type="EMBL" id="TNN70056.1"/>
    </source>
</evidence>
<sequence length="367" mass="40485">MASPLGGSALTSAGMCMSSTAATGAWAWQSSWLFDSSCQALALREDGIPFLQRNFTFNAQKDMHGVSSSYASGRLEEADFEGFVLVEVAEVSPPRLLLMLPYRGILQEQAWDRKLQRVGVLEGVSPVKAFSSQREDLGVGVSGAGLLVAGRALGGQRPRPCPPRCPGRPQLRLGCSTHPQPACHCDPSAWTSRVVVVWEEGRGVPIRTLPPPLLRFRNLFLREMKYREREKDEDHHRNPLNRGEDLVNEIFINVCLFCSATPQPFLSGFLHLLAIVVMKFAKVLEWIKTHQRPFAVRRRRLGDFLVTTLLGIDGPALKLLPSLTSAVGPCTGKKKLVVHDDTQQVSVGRTLLVEEQVGLQDEPAPMM</sequence>
<protein>
    <submittedName>
        <fullName evidence="1">Uncharacterized protein</fullName>
    </submittedName>
</protein>
<evidence type="ECO:0000313" key="2">
    <source>
        <dbReference type="Proteomes" id="UP000314294"/>
    </source>
</evidence>
<gene>
    <name evidence="1" type="ORF">EYF80_019732</name>
</gene>
<comment type="caution">
    <text evidence="1">The sequence shown here is derived from an EMBL/GenBank/DDBJ whole genome shotgun (WGS) entry which is preliminary data.</text>
</comment>
<keyword evidence="2" id="KW-1185">Reference proteome</keyword>
<dbReference type="EMBL" id="SRLO01000168">
    <property type="protein sequence ID" value="TNN70056.1"/>
    <property type="molecule type" value="Genomic_DNA"/>
</dbReference>
<dbReference type="AlphaFoldDB" id="A0A4Z2HW25"/>